<dbReference type="PANTHER" id="PTHR12315">
    <property type="entry name" value="BICOID-INTERACTING PROTEIN RELATED"/>
    <property type="match status" value="1"/>
</dbReference>
<dbReference type="EC" id="2.1.1.-" evidence="6"/>
<dbReference type="GO" id="GO:0008173">
    <property type="term" value="F:RNA methyltransferase activity"/>
    <property type="evidence" value="ECO:0007669"/>
    <property type="project" value="UniProtKB-UniRule"/>
</dbReference>
<keyword evidence="4 5" id="KW-0949">S-adenosyl-L-methionine</keyword>
<name>A0A1Y1VNK5_9FUNG</name>
<dbReference type="STRING" id="1754191.A0A1Y1VNK5"/>
<reference evidence="9 10" key="2">
    <citation type="submission" date="2016-08" db="EMBL/GenBank/DDBJ databases">
        <title>Pervasive Adenine N6-methylation of Active Genes in Fungi.</title>
        <authorList>
            <consortium name="DOE Joint Genome Institute"/>
            <person name="Mondo S.J."/>
            <person name="Dannebaum R.O."/>
            <person name="Kuo R.C."/>
            <person name="Labutti K."/>
            <person name="Haridas S."/>
            <person name="Kuo A."/>
            <person name="Salamov A."/>
            <person name="Ahrendt S.R."/>
            <person name="Lipzen A."/>
            <person name="Sullivan W."/>
            <person name="Andreopoulos W.B."/>
            <person name="Clum A."/>
            <person name="Lindquist E."/>
            <person name="Daum C."/>
            <person name="Ramamoorthy G.K."/>
            <person name="Gryganskyi A."/>
            <person name="Culley D."/>
            <person name="Magnuson J.K."/>
            <person name="James T.Y."/>
            <person name="O'Malley M.A."/>
            <person name="Stajich J.E."/>
            <person name="Spatafora J.W."/>
            <person name="Visel A."/>
            <person name="Grigoriev I.V."/>
        </authorList>
    </citation>
    <scope>NUCLEOTIDE SEQUENCE [LARGE SCALE GENOMIC DNA]</scope>
    <source>
        <strain evidence="10">finn</strain>
    </source>
</reference>
<keyword evidence="7" id="KW-0175">Coiled coil</keyword>
<evidence type="ECO:0000313" key="10">
    <source>
        <dbReference type="Proteomes" id="UP000193719"/>
    </source>
</evidence>
<dbReference type="SUPFAM" id="SSF53335">
    <property type="entry name" value="S-adenosyl-L-methionine-dependent methyltransferases"/>
    <property type="match status" value="1"/>
</dbReference>
<reference evidence="9 10" key="1">
    <citation type="submission" date="2016-08" db="EMBL/GenBank/DDBJ databases">
        <title>Genomes of anaerobic fungi encode conserved fungal cellulosomes for biomass hydrolysis.</title>
        <authorList>
            <consortium name="DOE Joint Genome Institute"/>
            <person name="Haitjema C.H."/>
            <person name="Gilmore S.P."/>
            <person name="Henske J.K."/>
            <person name="Solomon K.V."/>
            <person name="De Groot R."/>
            <person name="Kuo A."/>
            <person name="Mondo S.J."/>
            <person name="Salamov A.A."/>
            <person name="Labutti K."/>
            <person name="Zhao Z."/>
            <person name="Chiniquy J."/>
            <person name="Barry K."/>
            <person name="Brewer H.M."/>
            <person name="Purvine S.O."/>
            <person name="Wright A.T."/>
            <person name="Boxma B."/>
            <person name="Van Alen T."/>
            <person name="Hackstein J.H."/>
            <person name="Baker S.E."/>
            <person name="Grigoriev I.V."/>
            <person name="O'Malley M.A."/>
        </authorList>
    </citation>
    <scope>NUCLEOTIDE SEQUENCE [LARGE SCALE GENOMIC DNA]</scope>
    <source>
        <strain evidence="10">finn</strain>
    </source>
</reference>
<dbReference type="Pfam" id="PF06859">
    <property type="entry name" value="Bin3"/>
    <property type="match status" value="1"/>
</dbReference>
<dbReference type="EMBL" id="MCFH01000001">
    <property type="protein sequence ID" value="ORX60994.1"/>
    <property type="molecule type" value="Genomic_DNA"/>
</dbReference>
<evidence type="ECO:0000256" key="4">
    <source>
        <dbReference type="ARBA" id="ARBA00022691"/>
    </source>
</evidence>
<feature type="coiled-coil region" evidence="7">
    <location>
        <begin position="220"/>
        <end position="267"/>
    </location>
</feature>
<keyword evidence="2 6" id="KW-0489">Methyltransferase</keyword>
<organism evidence="9 10">
    <name type="scientific">Piromyces finnis</name>
    <dbReference type="NCBI Taxonomy" id="1754191"/>
    <lineage>
        <taxon>Eukaryota</taxon>
        <taxon>Fungi</taxon>
        <taxon>Fungi incertae sedis</taxon>
        <taxon>Chytridiomycota</taxon>
        <taxon>Chytridiomycota incertae sedis</taxon>
        <taxon>Neocallimastigomycetes</taxon>
        <taxon>Neocallimastigales</taxon>
        <taxon>Neocallimastigaceae</taxon>
        <taxon>Piromyces</taxon>
    </lineage>
</organism>
<gene>
    <name evidence="9" type="ORF">BCR36DRAFT_341114</name>
</gene>
<feature type="domain" description="Bin3-type SAM" evidence="8">
    <location>
        <begin position="107"/>
        <end position="364"/>
    </location>
</feature>
<dbReference type="InterPro" id="IPR039772">
    <property type="entry name" value="Bin3-like"/>
</dbReference>
<evidence type="ECO:0000256" key="3">
    <source>
        <dbReference type="ARBA" id="ARBA00022679"/>
    </source>
</evidence>
<keyword evidence="3 6" id="KW-0808">Transferase</keyword>
<dbReference type="CDD" id="cd02440">
    <property type="entry name" value="AdoMet_MTases"/>
    <property type="match status" value="1"/>
</dbReference>
<evidence type="ECO:0000256" key="2">
    <source>
        <dbReference type="ARBA" id="ARBA00022603"/>
    </source>
</evidence>
<evidence type="ECO:0000256" key="5">
    <source>
        <dbReference type="PROSITE-ProRule" id="PRU00848"/>
    </source>
</evidence>
<dbReference type="InterPro" id="IPR010675">
    <property type="entry name" value="Bin3_C"/>
</dbReference>
<dbReference type="OrthoDB" id="540004at2759"/>
<evidence type="ECO:0000313" key="9">
    <source>
        <dbReference type="EMBL" id="ORX60994.1"/>
    </source>
</evidence>
<dbReference type="GO" id="GO:0040031">
    <property type="term" value="P:snRNA modification"/>
    <property type="evidence" value="ECO:0007669"/>
    <property type="project" value="TreeGrafter"/>
</dbReference>
<accession>A0A1Y1VNK5</accession>
<evidence type="ECO:0000256" key="6">
    <source>
        <dbReference type="RuleBase" id="RU367087"/>
    </source>
</evidence>
<dbReference type="GO" id="GO:0008171">
    <property type="term" value="F:O-methyltransferase activity"/>
    <property type="evidence" value="ECO:0007669"/>
    <property type="project" value="UniProtKB-UniRule"/>
</dbReference>
<evidence type="ECO:0000256" key="1">
    <source>
        <dbReference type="ARBA" id="ARBA00008361"/>
    </source>
</evidence>
<proteinExistence type="inferred from homology"/>
<comment type="caution">
    <text evidence="9">The sequence shown here is derived from an EMBL/GenBank/DDBJ whole genome shotgun (WGS) entry which is preliminary data.</text>
</comment>
<dbReference type="AlphaFoldDB" id="A0A1Y1VNK5"/>
<keyword evidence="10" id="KW-1185">Reference proteome</keyword>
<comment type="similarity">
    <text evidence="1 6">Belongs to the methyltransferase superfamily.</text>
</comment>
<evidence type="ECO:0000259" key="8">
    <source>
        <dbReference type="PROSITE" id="PS51515"/>
    </source>
</evidence>
<dbReference type="GO" id="GO:0017069">
    <property type="term" value="F:snRNA binding"/>
    <property type="evidence" value="ECO:0007669"/>
    <property type="project" value="TreeGrafter"/>
</dbReference>
<dbReference type="PROSITE" id="PS51515">
    <property type="entry name" value="BIN3_SAM"/>
    <property type="match status" value="1"/>
</dbReference>
<dbReference type="InterPro" id="IPR024160">
    <property type="entry name" value="BIN3_SAM-bd_dom"/>
</dbReference>
<dbReference type="PANTHER" id="PTHR12315:SF0">
    <property type="entry name" value="7SK SNRNA METHYLPHOSPHATE CAPPING ENZYME"/>
    <property type="match status" value="1"/>
</dbReference>
<sequence length="364" mass="42597">MSAQFNPYLAHLNNNNNNYNNNRNYNNNSSHRIHLNVNAKGNDVINSSKSFKAKSVFSSNGSFHPYNSNVNNKTNSLNGKFIKSNKFIYGNYEHYYGYRNKSSIPIDPRIELFNEEWFHNKKCLDVGCNSGFLTVSLAMLFEPKIIEGVDIDPHLIKKAQNYLIFRNSLIKNQDIKENKEQNIQLNENEKLFDYYPISCPLTIGSIPIPLNNYNLEKNKKKEIEKEYNDFDININKCKKNPEESDFTENTMEEKEKKENEIREIVIENDNNNEIEAIKESQFPNNVYFRVSDWVNEPTIEESKDSYDIILGLSITKWIHLNWGDYGIKRFFNKVYSSLRNNGIFILEPQPFSGYSRKAKNNKVI</sequence>
<protein>
    <recommendedName>
        <fullName evidence="6">RNA methyltransferase</fullName>
        <ecNumber evidence="6">2.1.1.-</ecNumber>
    </recommendedName>
</protein>
<dbReference type="GO" id="GO:0032259">
    <property type="term" value="P:methylation"/>
    <property type="evidence" value="ECO:0007669"/>
    <property type="project" value="UniProtKB-KW"/>
</dbReference>
<dbReference type="InterPro" id="IPR029063">
    <property type="entry name" value="SAM-dependent_MTases_sf"/>
</dbReference>
<dbReference type="Gene3D" id="3.40.50.150">
    <property type="entry name" value="Vaccinia Virus protein VP39"/>
    <property type="match status" value="2"/>
</dbReference>
<dbReference type="Proteomes" id="UP000193719">
    <property type="component" value="Unassembled WGS sequence"/>
</dbReference>
<evidence type="ECO:0000256" key="7">
    <source>
        <dbReference type="SAM" id="Coils"/>
    </source>
</evidence>